<dbReference type="CDD" id="cd00202">
    <property type="entry name" value="ZnF_GATA"/>
    <property type="match status" value="1"/>
</dbReference>
<dbReference type="InterPro" id="IPR000949">
    <property type="entry name" value="ELM2_dom"/>
</dbReference>
<dbReference type="Pfam" id="PF10254">
    <property type="entry name" value="Pacs-1"/>
    <property type="match status" value="1"/>
</dbReference>
<keyword evidence="2" id="KW-0597">Phosphoprotein</keyword>
<evidence type="ECO:0000256" key="4">
    <source>
        <dbReference type="ARBA" id="ARBA00022771"/>
    </source>
</evidence>
<dbReference type="Pfam" id="PF25332">
    <property type="entry name" value="C2_PACS_N"/>
    <property type="match status" value="1"/>
</dbReference>
<evidence type="ECO:0000256" key="8">
    <source>
        <dbReference type="SAM" id="MobiDB-lite"/>
    </source>
</evidence>
<dbReference type="InterPro" id="IPR017884">
    <property type="entry name" value="SANT_dom"/>
</dbReference>
<feature type="domain" description="ELM2" evidence="10">
    <location>
        <begin position="996"/>
        <end position="1107"/>
    </location>
</feature>
<feature type="compositionally biased region" description="Polar residues" evidence="8">
    <location>
        <begin position="175"/>
        <end position="187"/>
    </location>
</feature>
<evidence type="ECO:0000256" key="2">
    <source>
        <dbReference type="ARBA" id="ARBA00022553"/>
    </source>
</evidence>
<dbReference type="PROSITE" id="PS51156">
    <property type="entry name" value="ELM2"/>
    <property type="match status" value="1"/>
</dbReference>
<keyword evidence="3" id="KW-0479">Metal-binding</keyword>
<dbReference type="Pfam" id="PF01426">
    <property type="entry name" value="BAH"/>
    <property type="match status" value="1"/>
</dbReference>
<dbReference type="InterPro" id="IPR001025">
    <property type="entry name" value="BAH_dom"/>
</dbReference>
<accession>A0ABQ9CYW6</accession>
<evidence type="ECO:0000256" key="6">
    <source>
        <dbReference type="ARBA" id="ARBA00023242"/>
    </source>
</evidence>
<dbReference type="SMART" id="SM00717">
    <property type="entry name" value="SANT"/>
    <property type="match status" value="1"/>
</dbReference>
<feature type="domain" description="BAH" evidence="9">
    <location>
        <begin position="852"/>
        <end position="995"/>
    </location>
</feature>
<comment type="similarity">
    <text evidence="7">Belongs to the metastasis-associated protein family.</text>
</comment>
<keyword evidence="6" id="KW-0539">Nucleus</keyword>
<evidence type="ECO:0000256" key="5">
    <source>
        <dbReference type="ARBA" id="ARBA00022833"/>
    </source>
</evidence>
<dbReference type="PANTHER" id="PTHR13280:SF15">
    <property type="entry name" value="PHOSPHOFURIN ACIDIC CLUSTER SORTING PROTEIN 2"/>
    <property type="match status" value="1"/>
</dbReference>
<keyword evidence="13" id="KW-1185">Reference proteome</keyword>
<dbReference type="InterPro" id="IPR019381">
    <property type="entry name" value="PACS1/2_C"/>
</dbReference>
<dbReference type="Gene3D" id="1.10.10.60">
    <property type="entry name" value="Homeodomain-like"/>
    <property type="match status" value="1"/>
</dbReference>
<dbReference type="SMART" id="SM00439">
    <property type="entry name" value="BAH"/>
    <property type="match status" value="1"/>
</dbReference>
<dbReference type="Gene3D" id="2.30.30.490">
    <property type="match status" value="1"/>
</dbReference>
<evidence type="ECO:0000256" key="3">
    <source>
        <dbReference type="ARBA" id="ARBA00022723"/>
    </source>
</evidence>
<dbReference type="Proteomes" id="UP001145742">
    <property type="component" value="Unassembled WGS sequence"/>
</dbReference>
<protein>
    <recommendedName>
        <fullName evidence="14">Metastasis-associated protein MTA1</fullName>
    </recommendedName>
</protein>
<dbReference type="Pfam" id="PF00249">
    <property type="entry name" value="Myb_DNA-binding"/>
    <property type="match status" value="1"/>
</dbReference>
<dbReference type="InterPro" id="IPR000679">
    <property type="entry name" value="Znf_GATA"/>
</dbReference>
<feature type="compositionally biased region" description="Basic and acidic residues" evidence="8">
    <location>
        <begin position="462"/>
        <end position="471"/>
    </location>
</feature>
<dbReference type="Pfam" id="PF00320">
    <property type="entry name" value="GATA"/>
    <property type="match status" value="1"/>
</dbReference>
<dbReference type="SMART" id="SM00401">
    <property type="entry name" value="ZnF_GATA"/>
    <property type="match status" value="1"/>
</dbReference>
<feature type="region of interest" description="Disordered" evidence="8">
    <location>
        <begin position="172"/>
        <end position="208"/>
    </location>
</feature>
<gene>
    <name evidence="12" type="ORF">WISP_100369</name>
</gene>
<dbReference type="EMBL" id="WHWB01034282">
    <property type="protein sequence ID" value="KAJ7411835.1"/>
    <property type="molecule type" value="Genomic_DNA"/>
</dbReference>
<dbReference type="Pfam" id="PF01448">
    <property type="entry name" value="ELM2"/>
    <property type="match status" value="1"/>
</dbReference>
<dbReference type="Pfam" id="PF17226">
    <property type="entry name" value="MTA_R1"/>
    <property type="match status" value="1"/>
</dbReference>
<dbReference type="PROSITE" id="PS51293">
    <property type="entry name" value="SANT"/>
    <property type="match status" value="1"/>
</dbReference>
<evidence type="ECO:0000259" key="9">
    <source>
        <dbReference type="PROSITE" id="PS51038"/>
    </source>
</evidence>
<evidence type="ECO:0000256" key="1">
    <source>
        <dbReference type="ARBA" id="ARBA00008590"/>
    </source>
</evidence>
<feature type="compositionally biased region" description="Low complexity" evidence="8">
    <location>
        <begin position="694"/>
        <end position="723"/>
    </location>
</feature>
<keyword evidence="4" id="KW-0863">Zinc-finger</keyword>
<dbReference type="InterPro" id="IPR009057">
    <property type="entry name" value="Homeodomain-like_sf"/>
</dbReference>
<evidence type="ECO:0000259" key="10">
    <source>
        <dbReference type="PROSITE" id="PS51156"/>
    </source>
</evidence>
<evidence type="ECO:0000259" key="11">
    <source>
        <dbReference type="PROSITE" id="PS51293"/>
    </source>
</evidence>
<evidence type="ECO:0000256" key="7">
    <source>
        <dbReference type="ARBA" id="ARBA00093454"/>
    </source>
</evidence>
<comment type="similarity">
    <text evidence="1">Belongs to the PACS family.</text>
</comment>
<sequence>MWLMRIRPSFREPGKGALCSLTLKKLVVLKELDKELISGVIAVKMQGSKRILRSHEIVLPPSGHVETELALTFSLQCLALVLPSEQGNKYPHFLKREGNKLQIMLQRRKRYKNRTILGYKTLAVGSINMAEVMQHPTEGGQVLSLFSNIKEAAVKVAEIWIFSLSSQPIDHEDSTMQASQKIKSTDNYSEEEYESFSSEQEASDDAVQGQDLDDDEYELGKPKKQRRSIVRTTSITRQQNFKQKVVALLKRFKVSDEVLDSEQDPAEHVPEVEEDLDLLYDTLDIENPSDSGPEMEDDDSVLSTPKPKLKPYFEGLSHSSSQTEIGSIHSIRSQREPSSPPDPESVAGNCAGAKPPDDFSPLKQVEVPEKTKGLGSKHTGDGISDTVPYESNQQAEVQEAELPTPDVFVEKLPPSGKITKTESLIIPSTRSEGKQTGRRGRSTSLKERQPVRPQNERANSLDNERSPDTRHHLQIPRKTVYDQLNHILVSDDQLPENIILVNTSDWQGQYLSDVLQKHTLPVVCTCSSADIQAAFSTIVSRIQRYCNCNSQPPNPIKIAVAGAQNYLSAVLRLFVEQLSHKTPDWLGYMRFLIIPLGSHPVAKYLGSVDYRYNNFFQDLAWRDLFNKLEAQTTVPEAPDVVSRITQYIAGANCAHQLPIAEAMLTYKQKSPDEESSQKFIPFVGVVKVGIVEQSSATSGDSDDAAPSSSSVLSSTPPSVSPAVKEASPTPPSSPSVTGSFSSSSQGLGAELMGLQVDYWIAAPPVDRKRDPEKKDPSTTKNTLKCTFRSLQVSRLPASGEIATTPTMSMTVVTKEKNKKVMFLPKKTKDKEIESKSQCIEGISRLICTAKHQQNMLRDYVYFENSSSNPYLIRRIEELNKTANGNVEAKVVCFYRRRDISSTLIVLADKHAREMEEEMENPEMVDLPEKQKHQLRHRELFLSRQLESLPATHIRGKCSVTLLNETESLKSYLEREDFFFYSLVYDPQQKTLLADKGEIRVGNRYQADITDLLKEGEDDGRDQSKLETKVWEAFNPLVDKQIDQFLVVARSVGTFARALDCSSSVRQPSLHMSAAAASRDITLFHAMDTLHKNVYDISKAISALVPQGGPVLCRDEMEEWSASEANLFEEALEKYGKDFTDIQQDFLPWKSLTSIIEYYYMWKTTDRYVQQKRLKAAEAESKLKQVYIPNYNKPNPNQINVNNVKPGVVNGTGVQAQNAGAGRACESCYTTQSYQWYSWGPPNMQCRLCASCWTYWKKYGGLKMPTRLDGERPGPNRNNLSPHGVPVRNSGSPKFAMKTRQAFYLHTTKLTRIARRLCRDILRPWHAARHPYLPINSAAIKAECTARLPEASENPLLLKQVVRKPLEAVLRYLESHPCPPKPDPAKSLSSSLNNLTPAKFTPVINNGSPTILGKRSYEQHNGMDGNMKKRLLMPSRGLPNHGQTRQMGPSRNLLLNGKSYPTKVRLIRGGSMPPVKRRRMNWIDAPDDVFYMATEETRKIRKLLSSSEAKRAARRPYKPIILRPIQAVQLRQPMNDEPIIIED</sequence>
<reference evidence="12" key="1">
    <citation type="submission" date="2019-10" db="EMBL/GenBank/DDBJ databases">
        <authorList>
            <person name="Soares A.E.R."/>
            <person name="Aleixo A."/>
            <person name="Schneider P."/>
            <person name="Miyaki C.Y."/>
            <person name="Schneider M.P."/>
            <person name="Mello C."/>
            <person name="Vasconcelos A.T.R."/>
        </authorList>
    </citation>
    <scope>NUCLEOTIDE SEQUENCE</scope>
    <source>
        <tissue evidence="12">Muscle</tissue>
    </source>
</reference>
<feature type="region of interest" description="Disordered" evidence="8">
    <location>
        <begin position="694"/>
        <end position="744"/>
    </location>
</feature>
<feature type="domain" description="SANT" evidence="11">
    <location>
        <begin position="1114"/>
        <end position="1166"/>
    </location>
</feature>
<comment type="caution">
    <text evidence="12">The sequence shown here is derived from an EMBL/GenBank/DDBJ whole genome shotgun (WGS) entry which is preliminary data.</text>
</comment>
<dbReference type="SUPFAM" id="SSF46689">
    <property type="entry name" value="Homeodomain-like"/>
    <property type="match status" value="1"/>
</dbReference>
<dbReference type="InterPro" id="IPR057541">
    <property type="entry name" value="PACS1/2_N"/>
</dbReference>
<dbReference type="InterPro" id="IPR043151">
    <property type="entry name" value="BAH_sf"/>
</dbReference>
<name>A0ABQ9CYW6_9PASS</name>
<keyword evidence="5" id="KW-0862">Zinc</keyword>
<dbReference type="InterPro" id="IPR035170">
    <property type="entry name" value="MTA1_R1"/>
</dbReference>
<dbReference type="CDD" id="cd11661">
    <property type="entry name" value="SANT_MTA3_like"/>
    <property type="match status" value="1"/>
</dbReference>
<feature type="region of interest" description="Disordered" evidence="8">
    <location>
        <begin position="283"/>
        <end position="471"/>
    </location>
</feature>
<dbReference type="PROSITE" id="PS51038">
    <property type="entry name" value="BAH"/>
    <property type="match status" value="1"/>
</dbReference>
<feature type="compositionally biased region" description="Low complexity" evidence="8">
    <location>
        <begin position="195"/>
        <end position="208"/>
    </location>
</feature>
<dbReference type="Gene3D" id="4.10.1240.50">
    <property type="match status" value="1"/>
</dbReference>
<dbReference type="CDD" id="cd04709">
    <property type="entry name" value="BAH_MTA"/>
    <property type="match status" value="1"/>
</dbReference>
<dbReference type="PANTHER" id="PTHR13280">
    <property type="entry name" value="PHOSPHOFURIN ACIDIC CLUSTER SORTING PROTEIN"/>
    <property type="match status" value="1"/>
</dbReference>
<evidence type="ECO:0008006" key="14">
    <source>
        <dbReference type="Google" id="ProtNLM"/>
    </source>
</evidence>
<evidence type="ECO:0000313" key="12">
    <source>
        <dbReference type="EMBL" id="KAJ7411835.1"/>
    </source>
</evidence>
<dbReference type="SMART" id="SM01189">
    <property type="entry name" value="ELM2"/>
    <property type="match status" value="1"/>
</dbReference>
<evidence type="ECO:0000313" key="13">
    <source>
        <dbReference type="Proteomes" id="UP001145742"/>
    </source>
</evidence>
<feature type="compositionally biased region" description="Low complexity" evidence="8">
    <location>
        <begin position="734"/>
        <end position="744"/>
    </location>
</feature>
<feature type="region of interest" description="Disordered" evidence="8">
    <location>
        <begin position="1266"/>
        <end position="1290"/>
    </location>
</feature>
<organism evidence="12 13">
    <name type="scientific">Willisornis vidua</name>
    <name type="common">Xingu scale-backed antbird</name>
    <dbReference type="NCBI Taxonomy" id="1566151"/>
    <lineage>
        <taxon>Eukaryota</taxon>
        <taxon>Metazoa</taxon>
        <taxon>Chordata</taxon>
        <taxon>Craniata</taxon>
        <taxon>Vertebrata</taxon>
        <taxon>Euteleostomi</taxon>
        <taxon>Archelosauria</taxon>
        <taxon>Archosauria</taxon>
        <taxon>Dinosauria</taxon>
        <taxon>Saurischia</taxon>
        <taxon>Theropoda</taxon>
        <taxon>Coelurosauria</taxon>
        <taxon>Aves</taxon>
        <taxon>Neognathae</taxon>
        <taxon>Neoaves</taxon>
        <taxon>Telluraves</taxon>
        <taxon>Australaves</taxon>
        <taxon>Passeriformes</taxon>
        <taxon>Thamnophilidae</taxon>
        <taxon>Willisornis</taxon>
    </lineage>
</organism>
<proteinExistence type="inferred from homology"/>
<dbReference type="InterPro" id="IPR001005">
    <property type="entry name" value="SANT/Myb"/>
</dbReference>